<dbReference type="InterPro" id="IPR001245">
    <property type="entry name" value="Ser-Thr/Tyr_kinase_cat_dom"/>
</dbReference>
<evidence type="ECO:0000256" key="17">
    <source>
        <dbReference type="ARBA" id="ARBA00023170"/>
    </source>
</evidence>
<keyword evidence="10 23" id="KW-0732">Signal</keyword>
<keyword evidence="16 22" id="KW-0472">Membrane</keyword>
<evidence type="ECO:0000256" key="3">
    <source>
        <dbReference type="ARBA" id="ARBA00008684"/>
    </source>
</evidence>
<evidence type="ECO:0000313" key="25">
    <source>
        <dbReference type="EMBL" id="KAF3432316.1"/>
    </source>
</evidence>
<evidence type="ECO:0000256" key="23">
    <source>
        <dbReference type="SAM" id="SignalP"/>
    </source>
</evidence>
<evidence type="ECO:0000256" key="20">
    <source>
        <dbReference type="ARBA" id="ARBA00047899"/>
    </source>
</evidence>
<evidence type="ECO:0000256" key="6">
    <source>
        <dbReference type="ARBA" id="ARBA00022553"/>
    </source>
</evidence>
<organism evidence="25 26">
    <name type="scientific">Rhamnella rubrinervis</name>
    <dbReference type="NCBI Taxonomy" id="2594499"/>
    <lineage>
        <taxon>Eukaryota</taxon>
        <taxon>Viridiplantae</taxon>
        <taxon>Streptophyta</taxon>
        <taxon>Embryophyta</taxon>
        <taxon>Tracheophyta</taxon>
        <taxon>Spermatophyta</taxon>
        <taxon>Magnoliopsida</taxon>
        <taxon>eudicotyledons</taxon>
        <taxon>Gunneridae</taxon>
        <taxon>Pentapetalae</taxon>
        <taxon>rosids</taxon>
        <taxon>fabids</taxon>
        <taxon>Rosales</taxon>
        <taxon>Rhamnaceae</taxon>
        <taxon>rhamnoid group</taxon>
        <taxon>Rhamneae</taxon>
        <taxon>Rhamnella</taxon>
    </lineage>
</organism>
<dbReference type="GO" id="GO:0004674">
    <property type="term" value="F:protein serine/threonine kinase activity"/>
    <property type="evidence" value="ECO:0007669"/>
    <property type="project" value="UniProtKB-EC"/>
</dbReference>
<dbReference type="Proteomes" id="UP000796880">
    <property type="component" value="Unassembled WGS sequence"/>
</dbReference>
<evidence type="ECO:0000256" key="11">
    <source>
        <dbReference type="ARBA" id="ARBA00022737"/>
    </source>
</evidence>
<keyword evidence="26" id="KW-1185">Reference proteome</keyword>
<keyword evidence="8" id="KW-0808">Transferase</keyword>
<protein>
    <recommendedName>
        <fullName evidence="4">non-specific serine/threonine protein kinase</fullName>
        <ecNumber evidence="4">2.7.11.1</ecNumber>
    </recommendedName>
</protein>
<evidence type="ECO:0000259" key="24">
    <source>
        <dbReference type="PROSITE" id="PS50011"/>
    </source>
</evidence>
<dbReference type="InterPro" id="IPR011009">
    <property type="entry name" value="Kinase-like_dom_sf"/>
</dbReference>
<proteinExistence type="inferred from homology"/>
<dbReference type="PROSITE" id="PS50011">
    <property type="entry name" value="PROTEIN_KINASE_DOM"/>
    <property type="match status" value="1"/>
</dbReference>
<evidence type="ECO:0000313" key="26">
    <source>
        <dbReference type="Proteomes" id="UP000796880"/>
    </source>
</evidence>
<evidence type="ECO:0000256" key="10">
    <source>
        <dbReference type="ARBA" id="ARBA00022729"/>
    </source>
</evidence>
<feature type="transmembrane region" description="Helical" evidence="22">
    <location>
        <begin position="276"/>
        <end position="296"/>
    </location>
</feature>
<dbReference type="InterPro" id="IPR013210">
    <property type="entry name" value="LRR_N_plant-typ"/>
</dbReference>
<dbReference type="EC" id="2.7.11.1" evidence="4"/>
<dbReference type="SUPFAM" id="SSF56112">
    <property type="entry name" value="Protein kinase-like (PK-like)"/>
    <property type="match status" value="1"/>
</dbReference>
<evidence type="ECO:0000256" key="9">
    <source>
        <dbReference type="ARBA" id="ARBA00022692"/>
    </source>
</evidence>
<keyword evidence="11" id="KW-0677">Repeat</keyword>
<dbReference type="Pfam" id="PF00560">
    <property type="entry name" value="LRR_1"/>
    <property type="match status" value="1"/>
</dbReference>
<keyword evidence="5" id="KW-0964">Secreted</keyword>
<comment type="catalytic activity">
    <reaction evidence="21">
        <text>L-seryl-[protein] + ATP = O-phospho-L-seryl-[protein] + ADP + H(+)</text>
        <dbReference type="Rhea" id="RHEA:17989"/>
        <dbReference type="Rhea" id="RHEA-COMP:9863"/>
        <dbReference type="Rhea" id="RHEA-COMP:11604"/>
        <dbReference type="ChEBI" id="CHEBI:15378"/>
        <dbReference type="ChEBI" id="CHEBI:29999"/>
        <dbReference type="ChEBI" id="CHEBI:30616"/>
        <dbReference type="ChEBI" id="CHEBI:83421"/>
        <dbReference type="ChEBI" id="CHEBI:456216"/>
        <dbReference type="EC" id="2.7.11.1"/>
    </reaction>
</comment>
<keyword evidence="15 22" id="KW-1133">Transmembrane helix</keyword>
<evidence type="ECO:0000256" key="8">
    <source>
        <dbReference type="ARBA" id="ARBA00022679"/>
    </source>
</evidence>
<dbReference type="AlphaFoldDB" id="A0A8K0DP83"/>
<evidence type="ECO:0000256" key="2">
    <source>
        <dbReference type="ARBA" id="ARBA00004191"/>
    </source>
</evidence>
<dbReference type="GO" id="GO:0016020">
    <property type="term" value="C:membrane"/>
    <property type="evidence" value="ECO:0007669"/>
    <property type="project" value="UniProtKB-SubCell"/>
</dbReference>
<dbReference type="SUPFAM" id="SSF52058">
    <property type="entry name" value="L domain-like"/>
    <property type="match status" value="1"/>
</dbReference>
<dbReference type="Gene3D" id="3.80.10.10">
    <property type="entry name" value="Ribonuclease Inhibitor"/>
    <property type="match status" value="2"/>
</dbReference>
<comment type="similarity">
    <text evidence="19">Belongs to the polygalacturonase-inhibiting protein family.</text>
</comment>
<evidence type="ECO:0000256" key="19">
    <source>
        <dbReference type="ARBA" id="ARBA00038043"/>
    </source>
</evidence>
<dbReference type="InterPro" id="IPR032675">
    <property type="entry name" value="LRR_dom_sf"/>
</dbReference>
<comment type="caution">
    <text evidence="25">The sequence shown here is derived from an EMBL/GenBank/DDBJ whole genome shotgun (WGS) entry which is preliminary data.</text>
</comment>
<keyword evidence="18" id="KW-0325">Glycoprotein</keyword>
<keyword evidence="7" id="KW-0433">Leucine-rich repeat</keyword>
<dbReference type="OrthoDB" id="418615at2759"/>
<dbReference type="PANTHER" id="PTHR48007">
    <property type="entry name" value="LEUCINE-RICH REPEAT RECEPTOR-LIKE PROTEIN KINASE PXC1"/>
    <property type="match status" value="1"/>
</dbReference>
<dbReference type="FunFam" id="1.10.510.10:FF:000480">
    <property type="entry name" value="Pollen receptor-like kinase 1"/>
    <property type="match status" value="1"/>
</dbReference>
<dbReference type="InterPro" id="IPR000719">
    <property type="entry name" value="Prot_kinase_dom"/>
</dbReference>
<evidence type="ECO:0000256" key="5">
    <source>
        <dbReference type="ARBA" id="ARBA00022512"/>
    </source>
</evidence>
<comment type="subcellular location">
    <subcellularLocation>
        <location evidence="1">Membrane</location>
        <topology evidence="1">Single-pass membrane protein</topology>
    </subcellularLocation>
    <subcellularLocation>
        <location evidence="2">Secreted</location>
        <location evidence="2">Cell wall</location>
    </subcellularLocation>
</comment>
<feature type="chain" id="PRO_5035462757" description="non-specific serine/threonine protein kinase" evidence="23">
    <location>
        <begin position="37"/>
        <end position="659"/>
    </location>
</feature>
<dbReference type="InterPro" id="IPR001611">
    <property type="entry name" value="Leu-rich_rpt"/>
</dbReference>
<reference evidence="25" key="1">
    <citation type="submission" date="2020-03" db="EMBL/GenBank/DDBJ databases">
        <title>A high-quality chromosome-level genome assembly of a woody plant with both climbing and erect habits, Rhamnella rubrinervis.</title>
        <authorList>
            <person name="Lu Z."/>
            <person name="Yang Y."/>
            <person name="Zhu X."/>
            <person name="Sun Y."/>
        </authorList>
    </citation>
    <scope>NUCLEOTIDE SEQUENCE</scope>
    <source>
        <strain evidence="25">BYM</strain>
        <tissue evidence="25">Leaf</tissue>
    </source>
</reference>
<evidence type="ECO:0000256" key="22">
    <source>
        <dbReference type="SAM" id="Phobius"/>
    </source>
</evidence>
<gene>
    <name evidence="25" type="ORF">FNV43_RR27056</name>
</gene>
<keyword evidence="5" id="KW-0134">Cell wall</keyword>
<evidence type="ECO:0000256" key="15">
    <source>
        <dbReference type="ARBA" id="ARBA00022989"/>
    </source>
</evidence>
<feature type="domain" description="Protein kinase" evidence="24">
    <location>
        <begin position="377"/>
        <end position="657"/>
    </location>
</feature>
<dbReference type="EMBL" id="VOIH02000012">
    <property type="protein sequence ID" value="KAF3432316.1"/>
    <property type="molecule type" value="Genomic_DNA"/>
</dbReference>
<dbReference type="InterPro" id="IPR046959">
    <property type="entry name" value="PRK1-6/SRF4-like"/>
</dbReference>
<evidence type="ECO:0000256" key="18">
    <source>
        <dbReference type="ARBA" id="ARBA00023180"/>
    </source>
</evidence>
<keyword evidence="6" id="KW-0597">Phosphoprotein</keyword>
<dbReference type="PANTHER" id="PTHR48007:SF19">
    <property type="entry name" value="POLLEN RECEPTOR-LIKE KINASE 5"/>
    <property type="match status" value="1"/>
</dbReference>
<dbReference type="Pfam" id="PF07714">
    <property type="entry name" value="PK_Tyr_Ser-Thr"/>
    <property type="match status" value="1"/>
</dbReference>
<comment type="similarity">
    <text evidence="3">Belongs to the protein kinase superfamily. Ser/Thr protein kinase family.</text>
</comment>
<dbReference type="Pfam" id="PF13855">
    <property type="entry name" value="LRR_8"/>
    <property type="match status" value="1"/>
</dbReference>
<dbReference type="FunFam" id="3.30.200.20:FF:000307">
    <property type="entry name" value="pollen receptor-like kinase 1"/>
    <property type="match status" value="1"/>
</dbReference>
<keyword evidence="9 22" id="KW-0812">Transmembrane</keyword>
<dbReference type="FunFam" id="3.80.10.10:FF:000400">
    <property type="entry name" value="Nuclear pore complex protein NUP107"/>
    <property type="match status" value="1"/>
</dbReference>
<dbReference type="Gene3D" id="1.10.510.10">
    <property type="entry name" value="Transferase(Phosphotransferase) domain 1"/>
    <property type="match status" value="1"/>
</dbReference>
<evidence type="ECO:0000256" key="7">
    <source>
        <dbReference type="ARBA" id="ARBA00022614"/>
    </source>
</evidence>
<keyword evidence="12" id="KW-0547">Nucleotide-binding</keyword>
<evidence type="ECO:0000256" key="1">
    <source>
        <dbReference type="ARBA" id="ARBA00004167"/>
    </source>
</evidence>
<comment type="catalytic activity">
    <reaction evidence="20">
        <text>L-threonyl-[protein] + ATP = O-phospho-L-threonyl-[protein] + ADP + H(+)</text>
        <dbReference type="Rhea" id="RHEA:46608"/>
        <dbReference type="Rhea" id="RHEA-COMP:11060"/>
        <dbReference type="Rhea" id="RHEA-COMP:11605"/>
        <dbReference type="ChEBI" id="CHEBI:15378"/>
        <dbReference type="ChEBI" id="CHEBI:30013"/>
        <dbReference type="ChEBI" id="CHEBI:30616"/>
        <dbReference type="ChEBI" id="CHEBI:61977"/>
        <dbReference type="ChEBI" id="CHEBI:456216"/>
        <dbReference type="EC" id="2.7.11.1"/>
    </reaction>
</comment>
<evidence type="ECO:0000256" key="14">
    <source>
        <dbReference type="ARBA" id="ARBA00022840"/>
    </source>
</evidence>
<evidence type="ECO:0000256" key="13">
    <source>
        <dbReference type="ARBA" id="ARBA00022777"/>
    </source>
</evidence>
<dbReference type="Pfam" id="PF08263">
    <property type="entry name" value="LRRNT_2"/>
    <property type="match status" value="1"/>
</dbReference>
<evidence type="ECO:0000256" key="21">
    <source>
        <dbReference type="ARBA" id="ARBA00048679"/>
    </source>
</evidence>
<keyword evidence="14" id="KW-0067">ATP-binding</keyword>
<dbReference type="GO" id="GO:0005524">
    <property type="term" value="F:ATP binding"/>
    <property type="evidence" value="ECO:0007669"/>
    <property type="project" value="UniProtKB-KW"/>
</dbReference>
<keyword evidence="17" id="KW-0675">Receptor</keyword>
<evidence type="ECO:0000256" key="12">
    <source>
        <dbReference type="ARBA" id="ARBA00022741"/>
    </source>
</evidence>
<evidence type="ECO:0000256" key="16">
    <source>
        <dbReference type="ARBA" id="ARBA00023136"/>
    </source>
</evidence>
<name>A0A8K0DP83_9ROSA</name>
<keyword evidence="13" id="KW-0418">Kinase</keyword>
<evidence type="ECO:0000256" key="4">
    <source>
        <dbReference type="ARBA" id="ARBA00012513"/>
    </source>
</evidence>
<feature type="signal peptide" evidence="23">
    <location>
        <begin position="1"/>
        <end position="36"/>
    </location>
</feature>
<dbReference type="Gene3D" id="3.30.200.20">
    <property type="entry name" value="Phosphorylase Kinase, domain 1"/>
    <property type="match status" value="1"/>
</dbReference>
<sequence length="659" mass="73484">MGVCEARLCRAPNSNPYVFLSFFIVLSSCSFMSSFGEPENADSDALLSFKDSLSNTKALSSWKPSVSPCNGNRGNWIGVLCFNGQVRGLQLENMGLKGMLDLNYVASMPHLRTLSIMNNTFTGSMPHLKKLSTLRSVYLSYNHFSGEIPGDAFLGMRFLKKISLNNNEFAGKIPSSLTALPRLTELRLDDNKFQGQIPDFQQPSLRRLNVSNNDLDGPIPTTLSKLDASSFSGNANLCGPPLGFSCISPTNTTTTKNNNNMTAPVKVSGKKSVRNMVLIVIILVLVVVAIAAFFIISHLKTQRRGLQLLGNDKVCNTSSTLTVNDRSNKYATSTSLMEPPKLKLADAHATPKRVEQAGKLSFVWNDRAKFDLHDLLRASAEILGSGTFGASYKASILSDDVVVKRYKQMNNVGREDFQEHMRRLGSLTHQNLLPLVAYYYRKEEKLLVSDFVDNGSLAFHLHGNHNIEEPGLDWPSRLRIIKGVGRGLTYLYSALPSLVVPHGHLKSSNVLLDDSLEPLLNDYALIPVINQEHAQHLMMAYKSPEYAKLGRITKKTDVWSFGILILEMLTGKFPENYLTHRYDPNADLATWVNDMIKQKRTSEVFDVEMEGARNCKEELVKLLKIGLSCCEEDLDARLDLNQVIHKIDQLNYDGDYFSD</sequence>
<dbReference type="PROSITE" id="PS51257">
    <property type="entry name" value="PROKAR_LIPOPROTEIN"/>
    <property type="match status" value="1"/>
</dbReference>
<accession>A0A8K0DP83</accession>